<evidence type="ECO:0000313" key="11">
    <source>
        <dbReference type="EMBL" id="AFX74400.1"/>
    </source>
</evidence>
<feature type="transmembrane region" description="Helical" evidence="10">
    <location>
        <begin position="119"/>
        <end position="144"/>
    </location>
</feature>
<organism evidence="11 12">
    <name type="scientific">Mesomycoplasma hyorhinis SK76</name>
    <dbReference type="NCBI Taxonomy" id="1118964"/>
    <lineage>
        <taxon>Bacteria</taxon>
        <taxon>Bacillati</taxon>
        <taxon>Mycoplasmatota</taxon>
        <taxon>Mycoplasmoidales</taxon>
        <taxon>Metamycoplasmataceae</taxon>
        <taxon>Mesomycoplasma</taxon>
    </lineage>
</organism>
<dbReference type="GO" id="GO:0008654">
    <property type="term" value="P:phospholipid biosynthetic process"/>
    <property type="evidence" value="ECO:0007669"/>
    <property type="project" value="UniProtKB-UniRule"/>
</dbReference>
<keyword evidence="6 10" id="KW-0443">Lipid metabolism</keyword>
<protein>
    <recommendedName>
        <fullName evidence="10">Glycerol-3-phosphate acyltransferase</fullName>
    </recommendedName>
    <alternativeName>
        <fullName evidence="10">Acyl-PO4 G3P acyltransferase</fullName>
    </alternativeName>
    <alternativeName>
        <fullName evidence="10">Acyl-phosphate--glycerol-3-phosphate acyltransferase</fullName>
    </alternativeName>
    <alternativeName>
        <fullName evidence="10">G3P acyltransferase</fullName>
        <shortName evidence="10">GPAT</shortName>
        <ecNumber evidence="10">2.3.1.275</ecNumber>
    </alternativeName>
    <alternativeName>
        <fullName evidence="10">Lysophosphatidic acid synthase</fullName>
        <shortName evidence="10">LPA synthase</shortName>
    </alternativeName>
</protein>
<comment type="subunit">
    <text evidence="10">Probably interacts with PlsX.</text>
</comment>
<dbReference type="EMBL" id="CP003914">
    <property type="protein sequence ID" value="AFX74400.1"/>
    <property type="molecule type" value="Genomic_DNA"/>
</dbReference>
<proteinExistence type="inferred from homology"/>
<evidence type="ECO:0000256" key="5">
    <source>
        <dbReference type="ARBA" id="ARBA00022989"/>
    </source>
</evidence>
<dbReference type="PANTHER" id="PTHR30309:SF0">
    <property type="entry name" value="GLYCEROL-3-PHOSPHATE ACYLTRANSFERASE-RELATED"/>
    <property type="match status" value="1"/>
</dbReference>
<feature type="transmembrane region" description="Helical" evidence="10">
    <location>
        <begin position="150"/>
        <end position="171"/>
    </location>
</feature>
<dbReference type="KEGG" id="mhs:MOS_485"/>
<evidence type="ECO:0000256" key="3">
    <source>
        <dbReference type="ARBA" id="ARBA00022679"/>
    </source>
</evidence>
<comment type="similarity">
    <text evidence="10">Belongs to the PlsY family.</text>
</comment>
<keyword evidence="3 10" id="KW-0808">Transferase</keyword>
<dbReference type="Pfam" id="PF02660">
    <property type="entry name" value="G3P_acyltransf"/>
    <property type="match status" value="1"/>
</dbReference>
<dbReference type="RefSeq" id="WP_015084187.1">
    <property type="nucleotide sequence ID" value="NC_019552.1"/>
</dbReference>
<keyword evidence="8 10" id="KW-0594">Phospholipid biosynthesis</keyword>
<dbReference type="Proteomes" id="UP000009399">
    <property type="component" value="Chromosome"/>
</dbReference>
<comment type="function">
    <text evidence="10">Catalyzes the transfer of an acyl group from acyl-phosphate (acyl-PO(4)) to glycerol-3-phosphate (G3P) to form lysophosphatidic acid (LPA). This enzyme utilizes acyl-phosphate as fatty acyl donor, but not acyl-CoA or acyl-ACP.</text>
</comment>
<feature type="transmembrane region" description="Helical" evidence="10">
    <location>
        <begin position="86"/>
        <end position="107"/>
    </location>
</feature>
<accession>A0AAI8AN03</accession>
<keyword evidence="2 10" id="KW-0444">Lipid biosynthesis</keyword>
<evidence type="ECO:0000256" key="6">
    <source>
        <dbReference type="ARBA" id="ARBA00023098"/>
    </source>
</evidence>
<evidence type="ECO:0000256" key="1">
    <source>
        <dbReference type="ARBA" id="ARBA00022475"/>
    </source>
</evidence>
<evidence type="ECO:0000256" key="2">
    <source>
        <dbReference type="ARBA" id="ARBA00022516"/>
    </source>
</evidence>
<comment type="pathway">
    <text evidence="10">Lipid metabolism; phospholipid metabolism.</text>
</comment>
<evidence type="ECO:0000256" key="7">
    <source>
        <dbReference type="ARBA" id="ARBA00023136"/>
    </source>
</evidence>
<comment type="subcellular location">
    <subcellularLocation>
        <location evidence="10">Cell membrane</location>
        <topology evidence="10">Multi-pass membrane protein</topology>
    </subcellularLocation>
</comment>
<dbReference type="HAMAP" id="MF_01043">
    <property type="entry name" value="PlsY"/>
    <property type="match status" value="1"/>
</dbReference>
<feature type="transmembrane region" description="Helical" evidence="10">
    <location>
        <begin position="58"/>
        <end position="80"/>
    </location>
</feature>
<dbReference type="PANTHER" id="PTHR30309">
    <property type="entry name" value="INNER MEMBRANE PROTEIN YGIH"/>
    <property type="match status" value="1"/>
</dbReference>
<comment type="catalytic activity">
    <reaction evidence="10">
        <text>an acyl phosphate + sn-glycerol 3-phosphate = a 1-acyl-sn-glycero-3-phosphate + phosphate</text>
        <dbReference type="Rhea" id="RHEA:34075"/>
        <dbReference type="ChEBI" id="CHEBI:43474"/>
        <dbReference type="ChEBI" id="CHEBI:57597"/>
        <dbReference type="ChEBI" id="CHEBI:57970"/>
        <dbReference type="ChEBI" id="CHEBI:59918"/>
        <dbReference type="EC" id="2.3.1.275"/>
    </reaction>
</comment>
<dbReference type="GO" id="GO:0043772">
    <property type="term" value="F:acyl-phosphate glycerol-3-phosphate acyltransferase activity"/>
    <property type="evidence" value="ECO:0007669"/>
    <property type="project" value="UniProtKB-UniRule"/>
</dbReference>
<dbReference type="InterPro" id="IPR003811">
    <property type="entry name" value="G3P_acylTferase_PlsY"/>
</dbReference>
<sequence length="221" mass="24932">MNLFILFNILVLVIGYLIGSLNFSILISKIFKKKDIREVGSKNAGSTNMLRNYGKKMAIITLILDVLKSAIPTIIVSILQKNVTEFVYVVPLVTAIGVIIGHIWPLYFKFKGGKGAACLLGAFFAFNLVIVLIGFVIFFSILFISKYVSLSSLIAPFILVCLSFIPWFSLGQISFFTFYNQDLFWLNPLSLLIGDIFIILAHKENIIRLINKTERKLKIKK</sequence>
<feature type="transmembrane region" description="Helical" evidence="10">
    <location>
        <begin position="183"/>
        <end position="202"/>
    </location>
</feature>
<dbReference type="GeneID" id="93248590"/>
<keyword evidence="7 10" id="KW-0472">Membrane</keyword>
<gene>
    <name evidence="10 11" type="primary">plsY</name>
    <name evidence="11" type="ORF">MOS_485</name>
</gene>
<dbReference type="SMART" id="SM01207">
    <property type="entry name" value="G3P_acyltransf"/>
    <property type="match status" value="1"/>
</dbReference>
<keyword evidence="9 10" id="KW-1208">Phospholipid metabolism</keyword>
<dbReference type="EC" id="2.3.1.275" evidence="10"/>
<keyword evidence="4 10" id="KW-0812">Transmembrane</keyword>
<dbReference type="AlphaFoldDB" id="A0AAI8AN03"/>
<reference evidence="11 12" key="1">
    <citation type="journal article" date="2013" name="Genome Announc.">
        <title>Complete Genome Sequence of Mycoplasma hyorhinis Strain SK76.</title>
        <authorList>
            <person name="Goodison S."/>
            <person name="Urquidi V."/>
            <person name="Kumar D."/>
            <person name="Reyes L."/>
            <person name="Rosser C.J."/>
        </authorList>
    </citation>
    <scope>NUCLEOTIDE SEQUENCE [LARGE SCALE GENOMIC DNA]</scope>
    <source>
        <strain evidence="11 12">SK76</strain>
    </source>
</reference>
<evidence type="ECO:0000256" key="4">
    <source>
        <dbReference type="ARBA" id="ARBA00022692"/>
    </source>
</evidence>
<dbReference type="GO" id="GO:0005886">
    <property type="term" value="C:plasma membrane"/>
    <property type="evidence" value="ECO:0007669"/>
    <property type="project" value="UniProtKB-SubCell"/>
</dbReference>
<keyword evidence="1 10" id="KW-1003">Cell membrane</keyword>
<name>A0AAI8AN03_MESHY</name>
<keyword evidence="5 10" id="KW-1133">Transmembrane helix</keyword>
<evidence type="ECO:0000256" key="10">
    <source>
        <dbReference type="HAMAP-Rule" id="MF_01043"/>
    </source>
</evidence>
<dbReference type="NCBIfam" id="TIGR00023">
    <property type="entry name" value="glycerol-3-phosphate 1-O-acyltransferase PlsY"/>
    <property type="match status" value="1"/>
</dbReference>
<evidence type="ECO:0000256" key="9">
    <source>
        <dbReference type="ARBA" id="ARBA00023264"/>
    </source>
</evidence>
<evidence type="ECO:0000313" key="12">
    <source>
        <dbReference type="Proteomes" id="UP000009399"/>
    </source>
</evidence>
<evidence type="ECO:0000256" key="8">
    <source>
        <dbReference type="ARBA" id="ARBA00023209"/>
    </source>
</evidence>
<feature type="transmembrane region" description="Helical" evidence="10">
    <location>
        <begin position="6"/>
        <end position="27"/>
    </location>
</feature>